<dbReference type="InterPro" id="IPR052198">
    <property type="entry name" value="IorB_Oxidoreductase"/>
</dbReference>
<protein>
    <submittedName>
        <fullName evidence="3">Indolepyruvate ferredoxin oxidoreductase, beta subunit</fullName>
        <ecNumber evidence="3">1.2.7.8</ecNumber>
    </submittedName>
</protein>
<sequence length="205" mass="21900">MGTATLTKDPYNLIITGVGGQGNVLASRVLGNLLADQGFSITIGETFGASQRGGSVMSHMRISAGESWSPQIPQGQADMVVALEPIEALRVLHTYGHPGVKVISNTRSIYPVGVISGDNKYPSMDELKTIIEDLTESVWFINATDAAMKLGNPIFGNIMMVGALAKTGVLPIDRDGFEKVMLRTMGEKKTPVNLKAFDMGAEMIT</sequence>
<keyword evidence="1 3" id="KW-0560">Oxidoreductase</keyword>
<dbReference type="InterPro" id="IPR019752">
    <property type="entry name" value="Pyrv/ketoisovalerate_OxRed_cat"/>
</dbReference>
<evidence type="ECO:0000259" key="2">
    <source>
        <dbReference type="Pfam" id="PF01558"/>
    </source>
</evidence>
<dbReference type="InterPro" id="IPR002869">
    <property type="entry name" value="Pyrv_flavodox_OxRed_cen"/>
</dbReference>
<evidence type="ECO:0000256" key="1">
    <source>
        <dbReference type="ARBA" id="ARBA00023002"/>
    </source>
</evidence>
<dbReference type="Gene3D" id="3.40.920.10">
    <property type="entry name" value="Pyruvate-ferredoxin oxidoreductase, PFOR, domain III"/>
    <property type="match status" value="1"/>
</dbReference>
<dbReference type="PANTHER" id="PTHR43854:SF1">
    <property type="entry name" value="INDOLEPYRUVATE OXIDOREDUCTASE SUBUNIT IORB"/>
    <property type="match status" value="1"/>
</dbReference>
<dbReference type="PANTHER" id="PTHR43854">
    <property type="entry name" value="INDOLEPYRUVATE OXIDOREDUCTASE SUBUNIT IORB"/>
    <property type="match status" value="1"/>
</dbReference>
<dbReference type="GO" id="GO:0043805">
    <property type="term" value="F:indolepyruvate ferredoxin oxidoreductase activity"/>
    <property type="evidence" value="ECO:0007669"/>
    <property type="project" value="UniProtKB-EC"/>
</dbReference>
<evidence type="ECO:0000313" key="4">
    <source>
        <dbReference type="Proteomes" id="UP000000739"/>
    </source>
</evidence>
<reference evidence="3 4" key="1">
    <citation type="journal article" date="2012" name="Environ. Microbiol.">
        <title>The genome sequence of Desulfatibacillum alkenivorans AK-01: a blueprint for anaerobic alkane oxidation.</title>
        <authorList>
            <person name="Callaghan A.V."/>
            <person name="Morris B.E."/>
            <person name="Pereira I.A."/>
            <person name="McInerney M.J."/>
            <person name="Austin R.N."/>
            <person name="Groves J.T."/>
            <person name="Kukor J.J."/>
            <person name="Suflita J.M."/>
            <person name="Young L.Y."/>
            <person name="Zylstra G.J."/>
            <person name="Wawrik B."/>
        </authorList>
    </citation>
    <scope>NUCLEOTIDE SEQUENCE [LARGE SCALE GENOMIC DNA]</scope>
    <source>
        <strain evidence="3 4">AK-01</strain>
    </source>
</reference>
<dbReference type="Proteomes" id="UP000000739">
    <property type="component" value="Chromosome"/>
</dbReference>
<dbReference type="AlphaFoldDB" id="B8FL35"/>
<feature type="domain" description="Pyruvate/ketoisovalerate oxidoreductase catalytic" evidence="2">
    <location>
        <begin position="19"/>
        <end position="202"/>
    </location>
</feature>
<dbReference type="Pfam" id="PF01558">
    <property type="entry name" value="POR"/>
    <property type="match status" value="1"/>
</dbReference>
<accession>B8FL35</accession>
<dbReference type="eggNOG" id="COG1014">
    <property type="taxonomic scope" value="Bacteria"/>
</dbReference>
<dbReference type="SUPFAM" id="SSF53323">
    <property type="entry name" value="Pyruvate-ferredoxin oxidoreductase, PFOR, domain III"/>
    <property type="match status" value="1"/>
</dbReference>
<dbReference type="KEGG" id="dal:Dalk_2980"/>
<proteinExistence type="predicted"/>
<dbReference type="HOGENOM" id="CLU_087284_1_1_7"/>
<dbReference type="RefSeq" id="WP_015947739.1">
    <property type="nucleotide sequence ID" value="NC_011768.1"/>
</dbReference>
<evidence type="ECO:0000313" key="3">
    <source>
        <dbReference type="EMBL" id="ACL04670.1"/>
    </source>
</evidence>
<dbReference type="EMBL" id="CP001322">
    <property type="protein sequence ID" value="ACL04670.1"/>
    <property type="molecule type" value="Genomic_DNA"/>
</dbReference>
<organism evidence="3 4">
    <name type="scientific">Desulfatibacillum aliphaticivorans</name>
    <dbReference type="NCBI Taxonomy" id="218208"/>
    <lineage>
        <taxon>Bacteria</taxon>
        <taxon>Pseudomonadati</taxon>
        <taxon>Thermodesulfobacteriota</taxon>
        <taxon>Desulfobacteria</taxon>
        <taxon>Desulfobacterales</taxon>
        <taxon>Desulfatibacillaceae</taxon>
        <taxon>Desulfatibacillum</taxon>
    </lineage>
</organism>
<gene>
    <name evidence="3" type="ordered locus">Dalk_2980</name>
</gene>
<keyword evidence="4" id="KW-1185">Reference proteome</keyword>
<name>B8FL35_DESAL</name>
<dbReference type="EC" id="1.2.7.8" evidence="3"/>